<dbReference type="Proteomes" id="UP000267448">
    <property type="component" value="Unassembled WGS sequence"/>
</dbReference>
<keyword evidence="2" id="KW-1185">Reference proteome</keyword>
<evidence type="ECO:0000313" key="1">
    <source>
        <dbReference type="EMBL" id="RTR38649.1"/>
    </source>
</evidence>
<gene>
    <name evidence="1" type="ORF">EKG38_10740</name>
</gene>
<accession>A0A431WU09</accession>
<reference evidence="1 2" key="1">
    <citation type="submission" date="2018-12" db="EMBL/GenBank/DDBJ databases">
        <authorList>
            <person name="Yu L."/>
        </authorList>
    </citation>
    <scope>NUCLEOTIDE SEQUENCE [LARGE SCALE GENOMIC DNA]</scope>
    <source>
        <strain evidence="1 2">HAW-EB2</strain>
    </source>
</reference>
<dbReference type="EMBL" id="RXNU01000005">
    <property type="protein sequence ID" value="RTR38649.1"/>
    <property type="molecule type" value="Genomic_DNA"/>
</dbReference>
<dbReference type="PROSITE" id="PS51257">
    <property type="entry name" value="PROKAR_LIPOPROTEIN"/>
    <property type="match status" value="1"/>
</dbReference>
<protein>
    <recommendedName>
        <fullName evidence="3">LPP20 family lipoprotein</fullName>
    </recommendedName>
</protein>
<sequence length="169" mass="18440">MKKLLVIFVFTFISACSVTNSPDRTNESSVPEWYTNPHAENGVAAAECVKFNGNLSISKTKAQALAIAALASQIETSVENTVESTINTSNDVEMEKFKSETVTYVRQSVSGARIEKVEAIKLAEGDQLCVLVVIETAYFENAVKKGVLDPMSQKSLISGFNLEQARQKL</sequence>
<comment type="caution">
    <text evidence="1">The sequence shown here is derived from an EMBL/GenBank/DDBJ whole genome shotgun (WGS) entry which is preliminary data.</text>
</comment>
<evidence type="ECO:0000313" key="2">
    <source>
        <dbReference type="Proteomes" id="UP000267448"/>
    </source>
</evidence>
<evidence type="ECO:0008006" key="3">
    <source>
        <dbReference type="Google" id="ProtNLM"/>
    </source>
</evidence>
<name>A0A431WU09_9GAMM</name>
<dbReference type="OrthoDB" id="5616064at2"/>
<dbReference type="Gene3D" id="3.10.28.20">
    <property type="entry name" value="Acetamidase/Formamidase-like domains"/>
    <property type="match status" value="1"/>
</dbReference>
<proteinExistence type="predicted"/>
<dbReference type="AlphaFoldDB" id="A0A431WU09"/>
<organism evidence="1 2">
    <name type="scientific">Shewanella canadensis</name>
    <dbReference type="NCBI Taxonomy" id="271096"/>
    <lineage>
        <taxon>Bacteria</taxon>
        <taxon>Pseudomonadati</taxon>
        <taxon>Pseudomonadota</taxon>
        <taxon>Gammaproteobacteria</taxon>
        <taxon>Alteromonadales</taxon>
        <taxon>Shewanellaceae</taxon>
        <taxon>Shewanella</taxon>
    </lineage>
</organism>
<dbReference type="RefSeq" id="WP_126520265.1">
    <property type="nucleotide sequence ID" value="NZ_RXNU01000005.1"/>
</dbReference>